<evidence type="ECO:0000256" key="2">
    <source>
        <dbReference type="ARBA" id="ARBA00022692"/>
    </source>
</evidence>
<keyword evidence="2 5" id="KW-0812">Transmembrane</keyword>
<feature type="transmembrane region" description="Helical" evidence="5">
    <location>
        <begin position="326"/>
        <end position="348"/>
    </location>
</feature>
<evidence type="ECO:0000256" key="3">
    <source>
        <dbReference type="ARBA" id="ARBA00022989"/>
    </source>
</evidence>
<protein>
    <submittedName>
        <fullName evidence="6">Serine/threonine exchange transporter, LAT family</fullName>
    </submittedName>
</protein>
<feature type="transmembrane region" description="Helical" evidence="5">
    <location>
        <begin position="386"/>
        <end position="407"/>
    </location>
</feature>
<feature type="transmembrane region" description="Helical" evidence="5">
    <location>
        <begin position="189"/>
        <end position="210"/>
    </location>
</feature>
<feature type="transmembrane region" description="Helical" evidence="5">
    <location>
        <begin position="230"/>
        <end position="250"/>
    </location>
</feature>
<feature type="transmembrane region" description="Helical" evidence="5">
    <location>
        <begin position="125"/>
        <end position="144"/>
    </location>
</feature>
<dbReference type="GO" id="GO:0015179">
    <property type="term" value="F:L-amino acid transmembrane transporter activity"/>
    <property type="evidence" value="ECO:0007669"/>
    <property type="project" value="TreeGrafter"/>
</dbReference>
<name>A0A1I4GTA8_9LACT</name>
<keyword evidence="3 5" id="KW-1133">Transmembrane helix</keyword>
<feature type="transmembrane region" description="Helical" evidence="5">
    <location>
        <begin position="12"/>
        <end position="33"/>
    </location>
</feature>
<dbReference type="InterPro" id="IPR050598">
    <property type="entry name" value="AminoAcid_Transporter"/>
</dbReference>
<evidence type="ECO:0000313" key="6">
    <source>
        <dbReference type="EMBL" id="SFL33248.1"/>
    </source>
</evidence>
<evidence type="ECO:0000256" key="5">
    <source>
        <dbReference type="SAM" id="Phobius"/>
    </source>
</evidence>
<accession>A0A1I4GTA8</accession>
<feature type="transmembrane region" description="Helical" evidence="5">
    <location>
        <begin position="280"/>
        <end position="305"/>
    </location>
</feature>
<organism evidence="6 7">
    <name type="scientific">Lactococcus garvieae</name>
    <dbReference type="NCBI Taxonomy" id="1363"/>
    <lineage>
        <taxon>Bacteria</taxon>
        <taxon>Bacillati</taxon>
        <taxon>Bacillota</taxon>
        <taxon>Bacilli</taxon>
        <taxon>Lactobacillales</taxon>
        <taxon>Streptococcaceae</taxon>
        <taxon>Lactococcus</taxon>
    </lineage>
</organism>
<evidence type="ECO:0000256" key="4">
    <source>
        <dbReference type="ARBA" id="ARBA00023136"/>
    </source>
</evidence>
<dbReference type="Proteomes" id="UP000181969">
    <property type="component" value="Unassembled WGS sequence"/>
</dbReference>
<dbReference type="InterPro" id="IPR002293">
    <property type="entry name" value="AA/rel_permease1"/>
</dbReference>
<dbReference type="PANTHER" id="PTHR11785:SF512">
    <property type="entry name" value="SOBREMESA, ISOFORM B"/>
    <property type="match status" value="1"/>
</dbReference>
<dbReference type="RefSeq" id="WP_074751081.1">
    <property type="nucleotide sequence ID" value="NZ_FOTJ01000005.1"/>
</dbReference>
<gene>
    <name evidence="6" type="ORF">SAMN05216438_10564</name>
</gene>
<sequence length="451" mass="48149">MEKDLKNDIGFFGALSIVVGTVIGAGVFFKIAAMVAVTQSASLTLLAWAVGGILTICAGLSVAELAAAIPETGGAVKYLERSYGKLVGFLFGWVQVLIYNPGNMAALGIIFATQVLNLLGLPQGLLLPIAIGSILTIMSINLLGSRFTSRFQQVTSILKLIPIFLIIIFGLSTHSQVDVQLFPIQAGQNIGFFAGLGGALVASLFAFDGWMNVGNIAGEMKNPQKHLSKVITIGLLVISFIYIAISLGFLKVLPLEQIAGNANTASDAAQKLFGVNGGKLVTIGILVSVYGTLNGYTMTAIRVPYALALENSLPFSKHLSKLNKNAIPFVSTALVGSLACIFMAAGSFDILTNLVIFVMWLFSFLLILAVFILRKKEPNLHRPYKVVLYPVLPIVGMLGALFIMWTTITQQPVLAMIGIAITLAGIPVFYYQTKMKRSSNSVAAIVKVKTK</sequence>
<dbReference type="GO" id="GO:0016020">
    <property type="term" value="C:membrane"/>
    <property type="evidence" value="ECO:0007669"/>
    <property type="project" value="UniProtKB-SubCell"/>
</dbReference>
<evidence type="ECO:0000313" key="7">
    <source>
        <dbReference type="Proteomes" id="UP000181969"/>
    </source>
</evidence>
<feature type="transmembrane region" description="Helical" evidence="5">
    <location>
        <begin position="90"/>
        <end position="113"/>
    </location>
</feature>
<dbReference type="PANTHER" id="PTHR11785">
    <property type="entry name" value="AMINO ACID TRANSPORTER"/>
    <property type="match status" value="1"/>
</dbReference>
<feature type="transmembrane region" description="Helical" evidence="5">
    <location>
        <begin position="354"/>
        <end position="374"/>
    </location>
</feature>
<dbReference type="PIRSF" id="PIRSF006060">
    <property type="entry name" value="AA_transporter"/>
    <property type="match status" value="1"/>
</dbReference>
<dbReference type="OrthoDB" id="3181223at2"/>
<dbReference type="AlphaFoldDB" id="A0A1I4GTA8"/>
<feature type="transmembrane region" description="Helical" evidence="5">
    <location>
        <begin position="45"/>
        <end position="69"/>
    </location>
</feature>
<reference evidence="6 7" key="1">
    <citation type="submission" date="2016-10" db="EMBL/GenBank/DDBJ databases">
        <authorList>
            <person name="de Groot N.N."/>
        </authorList>
    </citation>
    <scope>NUCLEOTIDE SEQUENCE [LARGE SCALE GENOMIC DNA]</scope>
    <source>
        <strain evidence="6 7">M79</strain>
    </source>
</reference>
<keyword evidence="4 5" id="KW-0472">Membrane</keyword>
<evidence type="ECO:0000256" key="1">
    <source>
        <dbReference type="ARBA" id="ARBA00004141"/>
    </source>
</evidence>
<feature type="transmembrane region" description="Helical" evidence="5">
    <location>
        <begin position="413"/>
        <end position="431"/>
    </location>
</feature>
<dbReference type="Gene3D" id="1.20.1740.10">
    <property type="entry name" value="Amino acid/polyamine transporter I"/>
    <property type="match status" value="1"/>
</dbReference>
<dbReference type="EMBL" id="FOTJ01000005">
    <property type="protein sequence ID" value="SFL33248.1"/>
    <property type="molecule type" value="Genomic_DNA"/>
</dbReference>
<dbReference type="Pfam" id="PF13520">
    <property type="entry name" value="AA_permease_2"/>
    <property type="match status" value="1"/>
</dbReference>
<comment type="subcellular location">
    <subcellularLocation>
        <location evidence="1">Membrane</location>
        <topology evidence="1">Multi-pass membrane protein</topology>
    </subcellularLocation>
</comment>
<feature type="transmembrane region" description="Helical" evidence="5">
    <location>
        <begin position="156"/>
        <end position="177"/>
    </location>
</feature>
<proteinExistence type="predicted"/>